<sequence>MDTCSQKLCHSTQSPSLDDMAARVNPSKPHDMLQLSNDPEKLAIAQTNAANSPLLRLSAELRNEIYNLVLNNYSHLHNLDAPRRERVRESRNEESGNELALLRVCRQLYEETALLPFSLGPFTFHNLALFSKYLAQTLLPSQIAAITALQCPCDEIFFPRLGVYSVFLNLLAGTLTGLKDLTLMEVNVTGDRKEMGESIAESIKWKCGFEVRVELRSEGLELRSRTL</sequence>
<dbReference type="PANTHER" id="PTHR38790:SF4">
    <property type="entry name" value="2EXR DOMAIN-CONTAINING PROTEIN"/>
    <property type="match status" value="1"/>
</dbReference>
<dbReference type="AlphaFoldDB" id="A0AAD4FEW3"/>
<keyword evidence="2" id="KW-1185">Reference proteome</keyword>
<evidence type="ECO:0000313" key="2">
    <source>
        <dbReference type="Proteomes" id="UP001199106"/>
    </source>
</evidence>
<reference evidence="1" key="1">
    <citation type="submission" date="2021-07" db="EMBL/GenBank/DDBJ databases">
        <title>Genome Resource of American Ginseng Black Spot Pathogen Alternaria panax.</title>
        <authorList>
            <person name="Qiu C."/>
            <person name="Wang W."/>
            <person name="Liu Z."/>
        </authorList>
    </citation>
    <scope>NUCLEOTIDE SEQUENCE</scope>
    <source>
        <strain evidence="1">BNCC115425</strain>
    </source>
</reference>
<proteinExistence type="predicted"/>
<comment type="caution">
    <text evidence="1">The sequence shown here is derived from an EMBL/GenBank/DDBJ whole genome shotgun (WGS) entry which is preliminary data.</text>
</comment>
<gene>
    <name evidence="1" type="ORF">G6011_07490</name>
</gene>
<name>A0AAD4FEW3_9PLEO</name>
<dbReference type="EMBL" id="JAANER010000006">
    <property type="protein sequence ID" value="KAG9188785.1"/>
    <property type="molecule type" value="Genomic_DNA"/>
</dbReference>
<protein>
    <submittedName>
        <fullName evidence="1">Uncharacterized protein</fullName>
    </submittedName>
</protein>
<dbReference type="Proteomes" id="UP001199106">
    <property type="component" value="Unassembled WGS sequence"/>
</dbReference>
<evidence type="ECO:0000313" key="1">
    <source>
        <dbReference type="EMBL" id="KAG9188785.1"/>
    </source>
</evidence>
<dbReference type="PANTHER" id="PTHR38790">
    <property type="entry name" value="2EXR DOMAIN-CONTAINING PROTEIN-RELATED"/>
    <property type="match status" value="1"/>
</dbReference>
<accession>A0AAD4FEW3</accession>
<organism evidence="1 2">
    <name type="scientific">Alternaria panax</name>
    <dbReference type="NCBI Taxonomy" id="48097"/>
    <lineage>
        <taxon>Eukaryota</taxon>
        <taxon>Fungi</taxon>
        <taxon>Dikarya</taxon>
        <taxon>Ascomycota</taxon>
        <taxon>Pezizomycotina</taxon>
        <taxon>Dothideomycetes</taxon>
        <taxon>Pleosporomycetidae</taxon>
        <taxon>Pleosporales</taxon>
        <taxon>Pleosporineae</taxon>
        <taxon>Pleosporaceae</taxon>
        <taxon>Alternaria</taxon>
        <taxon>Alternaria sect. Panax</taxon>
    </lineage>
</organism>